<dbReference type="PANTHER" id="PTHR10434:SF11">
    <property type="entry name" value="1-ACYL-SN-GLYCEROL-3-PHOSPHATE ACYLTRANSFERASE"/>
    <property type="match status" value="1"/>
</dbReference>
<reference evidence="6 7" key="1">
    <citation type="submission" date="2016-11" db="EMBL/GenBank/DDBJ databases">
        <authorList>
            <person name="Jaros S."/>
            <person name="Januszkiewicz K."/>
            <person name="Wedrychowicz H."/>
        </authorList>
    </citation>
    <scope>NUCLEOTIDE SEQUENCE [LARGE SCALE GENOMIC DNA]</scope>
    <source>
        <strain evidence="6 7">DSM 784</strain>
    </source>
</reference>
<proteinExistence type="predicted"/>
<evidence type="ECO:0000313" key="6">
    <source>
        <dbReference type="EMBL" id="SFW59850.1"/>
    </source>
</evidence>
<evidence type="ECO:0000256" key="1">
    <source>
        <dbReference type="ARBA" id="ARBA00005189"/>
    </source>
</evidence>
<evidence type="ECO:0000256" key="4">
    <source>
        <dbReference type="SAM" id="Phobius"/>
    </source>
</evidence>
<feature type="transmembrane region" description="Helical" evidence="4">
    <location>
        <begin position="56"/>
        <end position="76"/>
    </location>
</feature>
<dbReference type="CDD" id="cd07989">
    <property type="entry name" value="LPLAT_AGPAT-like"/>
    <property type="match status" value="1"/>
</dbReference>
<feature type="domain" description="Phospholipid/glycerol acyltransferase" evidence="5">
    <location>
        <begin position="90"/>
        <end position="204"/>
    </location>
</feature>
<keyword evidence="4" id="KW-0812">Transmembrane</keyword>
<keyword evidence="4" id="KW-1133">Transmembrane helix</keyword>
<dbReference type="EMBL" id="FPIZ01000008">
    <property type="protein sequence ID" value="SFW59850.1"/>
    <property type="molecule type" value="Genomic_DNA"/>
</dbReference>
<sequence>MHLTKNRQAIIMKLLLKPIQWVYILYASIVFVGVMLLILPFIFLASFLGRIRGGNVIYYFLWFWSRTWFPAVGIVVKRIYKYDRKDKTPFIYVVNHSTYLDAALAVGVMRLPFRPLGKIEMQKIPLFGFIYKHAVVAVDRSDAKARSRSVRELIATIREGVSILIFPEGTTNDTDKPLTTFHNGAFRIAIETQTALQPVLYLDCMDRLPQSKVVNLNPGLCRIVYLPPVSVTGMTMDDLPALKQQVFDIMEKELLSYR</sequence>
<accession>A0A1K1QIU8</accession>
<evidence type="ECO:0000259" key="5">
    <source>
        <dbReference type="SMART" id="SM00563"/>
    </source>
</evidence>
<comment type="pathway">
    <text evidence="1">Lipid metabolism.</text>
</comment>
<protein>
    <submittedName>
        <fullName evidence="6">1-acyl-sn-glycerol-3-phosphate acyltransferase</fullName>
    </submittedName>
</protein>
<dbReference type="SMART" id="SM00563">
    <property type="entry name" value="PlsC"/>
    <property type="match status" value="1"/>
</dbReference>
<dbReference type="InterPro" id="IPR002123">
    <property type="entry name" value="Plipid/glycerol_acylTrfase"/>
</dbReference>
<dbReference type="AlphaFoldDB" id="A0A1K1QIU8"/>
<evidence type="ECO:0000256" key="2">
    <source>
        <dbReference type="ARBA" id="ARBA00022679"/>
    </source>
</evidence>
<evidence type="ECO:0000256" key="3">
    <source>
        <dbReference type="ARBA" id="ARBA00023315"/>
    </source>
</evidence>
<organism evidence="6 7">
    <name type="scientific">Chitinophaga sancti</name>
    <dbReference type="NCBI Taxonomy" id="1004"/>
    <lineage>
        <taxon>Bacteria</taxon>
        <taxon>Pseudomonadati</taxon>
        <taxon>Bacteroidota</taxon>
        <taxon>Chitinophagia</taxon>
        <taxon>Chitinophagales</taxon>
        <taxon>Chitinophagaceae</taxon>
        <taxon>Chitinophaga</taxon>
    </lineage>
</organism>
<name>A0A1K1QIU8_9BACT</name>
<dbReference type="PANTHER" id="PTHR10434">
    <property type="entry name" value="1-ACYL-SN-GLYCEROL-3-PHOSPHATE ACYLTRANSFERASE"/>
    <property type="match status" value="1"/>
</dbReference>
<dbReference type="Proteomes" id="UP000183788">
    <property type="component" value="Unassembled WGS sequence"/>
</dbReference>
<dbReference type="SUPFAM" id="SSF69593">
    <property type="entry name" value="Glycerol-3-phosphate (1)-acyltransferase"/>
    <property type="match status" value="1"/>
</dbReference>
<keyword evidence="3 6" id="KW-0012">Acyltransferase</keyword>
<keyword evidence="2 6" id="KW-0808">Transferase</keyword>
<evidence type="ECO:0000313" key="7">
    <source>
        <dbReference type="Proteomes" id="UP000183788"/>
    </source>
</evidence>
<dbReference type="GO" id="GO:0006654">
    <property type="term" value="P:phosphatidic acid biosynthetic process"/>
    <property type="evidence" value="ECO:0007669"/>
    <property type="project" value="TreeGrafter"/>
</dbReference>
<keyword evidence="4" id="KW-0472">Membrane</keyword>
<feature type="transmembrane region" description="Helical" evidence="4">
    <location>
        <begin position="21"/>
        <end position="44"/>
    </location>
</feature>
<dbReference type="STRING" id="1004.SAMN05661012_02813"/>
<gene>
    <name evidence="6" type="ORF">SAMN05661012_02813</name>
</gene>
<dbReference type="Pfam" id="PF01553">
    <property type="entry name" value="Acyltransferase"/>
    <property type="match status" value="1"/>
</dbReference>
<dbReference type="GO" id="GO:0003841">
    <property type="term" value="F:1-acylglycerol-3-phosphate O-acyltransferase activity"/>
    <property type="evidence" value="ECO:0007669"/>
    <property type="project" value="TreeGrafter"/>
</dbReference>